<accession>A0A167RI58</accession>
<protein>
    <submittedName>
        <fullName evidence="2">Uncharacterized protein</fullName>
    </submittedName>
</protein>
<comment type="caution">
    <text evidence="2">The sequence shown here is derived from an EMBL/GenBank/DDBJ whole genome shotgun (WGS) entry which is preliminary data.</text>
</comment>
<organism evidence="2 3">
    <name type="scientific">Niveomyces insectorum RCEF 264</name>
    <dbReference type="NCBI Taxonomy" id="1081102"/>
    <lineage>
        <taxon>Eukaryota</taxon>
        <taxon>Fungi</taxon>
        <taxon>Dikarya</taxon>
        <taxon>Ascomycota</taxon>
        <taxon>Pezizomycotina</taxon>
        <taxon>Sordariomycetes</taxon>
        <taxon>Hypocreomycetidae</taxon>
        <taxon>Hypocreales</taxon>
        <taxon>Cordycipitaceae</taxon>
        <taxon>Niveomyces</taxon>
    </lineage>
</organism>
<dbReference type="OrthoDB" id="5239162at2759"/>
<keyword evidence="3" id="KW-1185">Reference proteome</keyword>
<reference evidence="2 3" key="1">
    <citation type="journal article" date="2016" name="Genome Biol. Evol.">
        <title>Divergent and convergent evolution of fungal pathogenicity.</title>
        <authorList>
            <person name="Shang Y."/>
            <person name="Xiao G."/>
            <person name="Zheng P."/>
            <person name="Cen K."/>
            <person name="Zhan S."/>
            <person name="Wang C."/>
        </authorList>
    </citation>
    <scope>NUCLEOTIDE SEQUENCE [LARGE SCALE GENOMIC DNA]</scope>
    <source>
        <strain evidence="2 3">RCEF 264</strain>
    </source>
</reference>
<evidence type="ECO:0000256" key="1">
    <source>
        <dbReference type="SAM" id="MobiDB-lite"/>
    </source>
</evidence>
<name>A0A167RI58_9HYPO</name>
<gene>
    <name evidence="2" type="ORF">SPI_06696</name>
</gene>
<dbReference type="Proteomes" id="UP000076874">
    <property type="component" value="Unassembled WGS sequence"/>
</dbReference>
<evidence type="ECO:0000313" key="2">
    <source>
        <dbReference type="EMBL" id="OAA58623.1"/>
    </source>
</evidence>
<dbReference type="EMBL" id="AZHD01000012">
    <property type="protein sequence ID" value="OAA58623.1"/>
    <property type="molecule type" value="Genomic_DNA"/>
</dbReference>
<feature type="compositionally biased region" description="Basic and acidic residues" evidence="1">
    <location>
        <begin position="1"/>
        <end position="16"/>
    </location>
</feature>
<sequence>MAREKKTRDNPPRNDQWEDQIDGFRRNRRLLRVSNIAPEATRTAFETAVRAQLRSTFGAVAVLWPPPPPSLEEASSASPSSCHMGWAMLGFSQRHHVQSAQADLAD</sequence>
<proteinExistence type="predicted"/>
<feature type="region of interest" description="Disordered" evidence="1">
    <location>
        <begin position="1"/>
        <end position="21"/>
    </location>
</feature>
<dbReference type="AlphaFoldDB" id="A0A167RI58"/>
<evidence type="ECO:0000313" key="3">
    <source>
        <dbReference type="Proteomes" id="UP000076874"/>
    </source>
</evidence>